<reference evidence="4" key="1">
    <citation type="submission" date="2023-12" db="EMBL/GenBank/DDBJ databases">
        <title>Genome assembly of Anisodus tanguticus.</title>
        <authorList>
            <person name="Wang Y.-J."/>
        </authorList>
    </citation>
    <scope>NUCLEOTIDE SEQUENCE</scope>
    <source>
        <strain evidence="4">KB-2021</strain>
        <tissue evidence="4">Leaf</tissue>
    </source>
</reference>
<evidence type="ECO:0000313" key="4">
    <source>
        <dbReference type="EMBL" id="KAK4336573.1"/>
    </source>
</evidence>
<keyword evidence="2" id="KW-1133">Transmembrane helix</keyword>
<organism evidence="4 5">
    <name type="scientific">Anisodus tanguticus</name>
    <dbReference type="NCBI Taxonomy" id="243964"/>
    <lineage>
        <taxon>Eukaryota</taxon>
        <taxon>Viridiplantae</taxon>
        <taxon>Streptophyta</taxon>
        <taxon>Embryophyta</taxon>
        <taxon>Tracheophyta</taxon>
        <taxon>Spermatophyta</taxon>
        <taxon>Magnoliopsida</taxon>
        <taxon>eudicotyledons</taxon>
        <taxon>Gunneridae</taxon>
        <taxon>Pentapetalae</taxon>
        <taxon>asterids</taxon>
        <taxon>lamiids</taxon>
        <taxon>Solanales</taxon>
        <taxon>Solanaceae</taxon>
        <taxon>Solanoideae</taxon>
        <taxon>Hyoscyameae</taxon>
        <taxon>Anisodus</taxon>
    </lineage>
</organism>
<dbReference type="EMBL" id="JAVYJV010000116">
    <property type="protein sequence ID" value="KAK4336573.1"/>
    <property type="molecule type" value="Genomic_DNA"/>
</dbReference>
<dbReference type="InterPro" id="IPR058331">
    <property type="entry name" value="DUF8018"/>
</dbReference>
<keyword evidence="2" id="KW-0472">Membrane</keyword>
<keyword evidence="2" id="KW-0812">Transmembrane</keyword>
<name>A0AAE1QQ24_9SOLA</name>
<feature type="region of interest" description="Disordered" evidence="1">
    <location>
        <begin position="365"/>
        <end position="423"/>
    </location>
</feature>
<dbReference type="AlphaFoldDB" id="A0AAE1QQ24"/>
<sequence length="423" mass="46342">MTFHKGNPSLRGKFCSLHRVTGSISPSNIRFLSTRFNSGLSSCMPGNSMVSNSRFYSSKASKGTNVSPKKKNESLRENIKMKNQRNSIPILIKMGFVSFIFSVIYLICSLSGHMDFFHQFLLKSGMRIGCSQLSRFGLNSELCSFIFFTLNLWWCGFFQDLDLMKHFGRSGSAGSNSNGDNMGGSGGSSRGSGWTHFDLDVLAENSAASAEDDRRGENRNSTSDPAEQRNGASSSHIFPYQADEVIGGDSVNAIKSRLLAKTPSPSFYEIEQARIDAQDRFEVKVEIIRQMAPLHPEGDWLGRGARALENPRTATGEHSLEKLHTLLSDLESRGVNSESFSQLKGKLTPGSGTWGLLREILSFSSTQGGADTPARITGDSYKNGGEVNSTRRHSGMDVDPSGRDNHSGPGRSGDHSQERKRLS</sequence>
<feature type="compositionally biased region" description="Basic and acidic residues" evidence="1">
    <location>
        <begin position="394"/>
        <end position="423"/>
    </location>
</feature>
<accession>A0AAE1QQ24</accession>
<feature type="compositionally biased region" description="Polar residues" evidence="1">
    <location>
        <begin position="219"/>
        <end position="235"/>
    </location>
</feature>
<dbReference type="Proteomes" id="UP001291623">
    <property type="component" value="Unassembled WGS sequence"/>
</dbReference>
<dbReference type="PANTHER" id="PTHR35289:SF1">
    <property type="entry name" value="ATP SYNTHASE 9 MITOCHONDRIAL-RELATED"/>
    <property type="match status" value="1"/>
</dbReference>
<evidence type="ECO:0000256" key="1">
    <source>
        <dbReference type="SAM" id="MobiDB-lite"/>
    </source>
</evidence>
<dbReference type="PANTHER" id="PTHR35289">
    <property type="entry name" value="TRANSMEMBRANE PROTEIN"/>
    <property type="match status" value="1"/>
</dbReference>
<keyword evidence="5" id="KW-1185">Reference proteome</keyword>
<feature type="domain" description="DUF8018" evidence="3">
    <location>
        <begin position="243"/>
        <end position="344"/>
    </location>
</feature>
<proteinExistence type="predicted"/>
<dbReference type="Pfam" id="PF26057">
    <property type="entry name" value="DUF8018"/>
    <property type="match status" value="1"/>
</dbReference>
<comment type="caution">
    <text evidence="4">The sequence shown here is derived from an EMBL/GenBank/DDBJ whole genome shotgun (WGS) entry which is preliminary data.</text>
</comment>
<evidence type="ECO:0000259" key="3">
    <source>
        <dbReference type="Pfam" id="PF26057"/>
    </source>
</evidence>
<feature type="region of interest" description="Disordered" evidence="1">
    <location>
        <begin position="207"/>
        <end position="235"/>
    </location>
</feature>
<evidence type="ECO:0000256" key="2">
    <source>
        <dbReference type="SAM" id="Phobius"/>
    </source>
</evidence>
<evidence type="ECO:0000313" key="5">
    <source>
        <dbReference type="Proteomes" id="UP001291623"/>
    </source>
</evidence>
<protein>
    <recommendedName>
        <fullName evidence="3">DUF8018 domain-containing protein</fullName>
    </recommendedName>
</protein>
<dbReference type="InterPro" id="IPR052694">
    <property type="entry name" value="Mt_uS3-like"/>
</dbReference>
<gene>
    <name evidence="4" type="ORF">RND71_044208</name>
</gene>
<feature type="transmembrane region" description="Helical" evidence="2">
    <location>
        <begin position="90"/>
        <end position="113"/>
    </location>
</feature>